<gene>
    <name evidence="14 16" type="primary">rlmN</name>
    <name evidence="16" type="ORF">GJV85_13170</name>
</gene>
<dbReference type="GO" id="GO:0046872">
    <property type="term" value="F:metal ion binding"/>
    <property type="evidence" value="ECO:0007669"/>
    <property type="project" value="UniProtKB-KW"/>
</dbReference>
<feature type="binding site" evidence="14">
    <location>
        <position position="127"/>
    </location>
    <ligand>
        <name>[4Fe-4S] cluster</name>
        <dbReference type="ChEBI" id="CHEBI:49883"/>
        <note>4Fe-4S-S-AdoMet</note>
    </ligand>
</feature>
<dbReference type="InterPro" id="IPR013785">
    <property type="entry name" value="Aldolase_TIM"/>
</dbReference>
<dbReference type="PANTHER" id="PTHR30544:SF5">
    <property type="entry name" value="RADICAL SAM CORE DOMAIN-CONTAINING PROTEIN"/>
    <property type="match status" value="1"/>
</dbReference>
<keyword evidence="6 14" id="KW-0489">Methyltransferase</keyword>
<keyword evidence="17" id="KW-1185">Reference proteome</keyword>
<keyword evidence="12 14" id="KW-0411">Iron-sulfur</keyword>
<evidence type="ECO:0000256" key="12">
    <source>
        <dbReference type="ARBA" id="ARBA00023014"/>
    </source>
</evidence>
<keyword evidence="11 14" id="KW-0408">Iron</keyword>
<dbReference type="FunFam" id="3.20.20.70:FF:000014">
    <property type="entry name" value="Probable dual-specificity RNA methyltransferase RlmN"/>
    <property type="match status" value="1"/>
</dbReference>
<dbReference type="SUPFAM" id="SSF102114">
    <property type="entry name" value="Radical SAM enzymes"/>
    <property type="match status" value="1"/>
</dbReference>
<comment type="miscellaneous">
    <text evidence="14">Reaction proceeds by a ping-pong mechanism involving intermediate methylation of a conserved cysteine residue.</text>
</comment>
<feature type="binding site" evidence="14">
    <location>
        <position position="130"/>
    </location>
    <ligand>
        <name>[4Fe-4S] cluster</name>
        <dbReference type="ChEBI" id="CHEBI:49883"/>
        <note>4Fe-4S-S-AdoMet</note>
    </ligand>
</feature>
<dbReference type="SMART" id="SM00729">
    <property type="entry name" value="Elp3"/>
    <property type="match status" value="1"/>
</dbReference>
<evidence type="ECO:0000256" key="10">
    <source>
        <dbReference type="ARBA" id="ARBA00022723"/>
    </source>
</evidence>
<feature type="binding site" evidence="14">
    <location>
        <position position="205"/>
    </location>
    <ligand>
        <name>S-adenosyl-L-methionine</name>
        <dbReference type="ChEBI" id="CHEBI:59789"/>
    </ligand>
</feature>
<evidence type="ECO:0000256" key="9">
    <source>
        <dbReference type="ARBA" id="ARBA00022694"/>
    </source>
</evidence>
<dbReference type="GO" id="GO:0070475">
    <property type="term" value="P:rRNA base methylation"/>
    <property type="evidence" value="ECO:0007669"/>
    <property type="project" value="UniProtKB-UniRule"/>
</dbReference>
<dbReference type="Gene3D" id="1.10.150.530">
    <property type="match status" value="1"/>
</dbReference>
<feature type="binding site" evidence="14">
    <location>
        <begin position="228"/>
        <end position="230"/>
    </location>
    <ligand>
        <name>S-adenosyl-L-methionine</name>
        <dbReference type="ChEBI" id="CHEBI:59789"/>
    </ligand>
</feature>
<protein>
    <recommendedName>
        <fullName evidence="14">Probable dual-specificity RNA methyltransferase RlmN</fullName>
        <ecNumber evidence="14">2.1.1.192</ecNumber>
    </recommendedName>
    <alternativeName>
        <fullName evidence="14">23S rRNA (adenine(2503)-C(2))-methyltransferase</fullName>
    </alternativeName>
    <alternativeName>
        <fullName evidence="14">23S rRNA m2A2503 methyltransferase</fullName>
    </alternativeName>
    <alternativeName>
        <fullName evidence="14">Ribosomal RNA large subunit methyltransferase N</fullName>
    </alternativeName>
    <alternativeName>
        <fullName evidence="14">tRNA (adenine(37)-C(2))-methyltransferase</fullName>
    </alternativeName>
    <alternativeName>
        <fullName evidence="14">tRNA m2A37 methyltransferase</fullName>
    </alternativeName>
</protein>
<dbReference type="GO" id="GO:0019843">
    <property type="term" value="F:rRNA binding"/>
    <property type="evidence" value="ECO:0007669"/>
    <property type="project" value="UniProtKB-UniRule"/>
</dbReference>
<dbReference type="Pfam" id="PF04055">
    <property type="entry name" value="Radical_SAM"/>
    <property type="match status" value="1"/>
</dbReference>
<organism evidence="16 17">
    <name type="scientific">Sulfurimonas aquatica</name>
    <dbReference type="NCBI Taxonomy" id="2672570"/>
    <lineage>
        <taxon>Bacteria</taxon>
        <taxon>Pseudomonadati</taxon>
        <taxon>Campylobacterota</taxon>
        <taxon>Epsilonproteobacteria</taxon>
        <taxon>Campylobacterales</taxon>
        <taxon>Sulfurimonadaceae</taxon>
        <taxon>Sulfurimonas</taxon>
    </lineage>
</organism>
<dbReference type="KEGG" id="saqt:GJV85_13170"/>
<evidence type="ECO:0000256" key="4">
    <source>
        <dbReference type="ARBA" id="ARBA00022490"/>
    </source>
</evidence>
<dbReference type="GO" id="GO:0070040">
    <property type="term" value="F:rRNA (adenine(2503)-C2-)-methyltransferase activity"/>
    <property type="evidence" value="ECO:0007669"/>
    <property type="project" value="UniProtKB-UniRule"/>
</dbReference>
<evidence type="ECO:0000256" key="8">
    <source>
        <dbReference type="ARBA" id="ARBA00022691"/>
    </source>
</evidence>
<reference evidence="16" key="2">
    <citation type="submission" date="2021-04" db="EMBL/GenBank/DDBJ databases">
        <title>Isolation and characterization of a novel species of the genus Sulfurimonas.</title>
        <authorList>
            <person name="Fukui M."/>
        </authorList>
    </citation>
    <scope>NUCLEOTIDE SEQUENCE</scope>
    <source>
        <strain evidence="16">H1576</strain>
    </source>
</reference>
<feature type="binding site" evidence="14">
    <location>
        <position position="304"/>
    </location>
    <ligand>
        <name>S-adenosyl-L-methionine</name>
        <dbReference type="ChEBI" id="CHEBI:59789"/>
    </ligand>
</feature>
<feature type="domain" description="Radical SAM core" evidence="15">
    <location>
        <begin position="109"/>
        <end position="342"/>
    </location>
</feature>
<dbReference type="Gene3D" id="3.20.20.70">
    <property type="entry name" value="Aldolase class I"/>
    <property type="match status" value="1"/>
</dbReference>
<evidence type="ECO:0000256" key="11">
    <source>
        <dbReference type="ARBA" id="ARBA00023004"/>
    </source>
</evidence>
<dbReference type="PROSITE" id="PS51918">
    <property type="entry name" value="RADICAL_SAM"/>
    <property type="match status" value="1"/>
</dbReference>
<dbReference type="InterPro" id="IPR027492">
    <property type="entry name" value="RNA_MTrfase_RlmN"/>
</dbReference>
<feature type="active site" description="S-methylcysteine intermediate" evidence="14">
    <location>
        <position position="347"/>
    </location>
</feature>
<dbReference type="SFLD" id="SFLDF00275">
    <property type="entry name" value="adenosine_C2_methyltransferase"/>
    <property type="match status" value="1"/>
</dbReference>
<comment type="catalytic activity">
    <reaction evidence="14">
        <text>adenosine(2503) in 23S rRNA + 2 reduced [2Fe-2S]-[ferredoxin] + 2 S-adenosyl-L-methionine = 2-methyladenosine(2503) in 23S rRNA + 5'-deoxyadenosine + L-methionine + 2 oxidized [2Fe-2S]-[ferredoxin] + S-adenosyl-L-homocysteine</text>
        <dbReference type="Rhea" id="RHEA:42916"/>
        <dbReference type="Rhea" id="RHEA-COMP:10000"/>
        <dbReference type="Rhea" id="RHEA-COMP:10001"/>
        <dbReference type="Rhea" id="RHEA-COMP:10152"/>
        <dbReference type="Rhea" id="RHEA-COMP:10282"/>
        <dbReference type="ChEBI" id="CHEBI:17319"/>
        <dbReference type="ChEBI" id="CHEBI:33737"/>
        <dbReference type="ChEBI" id="CHEBI:33738"/>
        <dbReference type="ChEBI" id="CHEBI:57844"/>
        <dbReference type="ChEBI" id="CHEBI:57856"/>
        <dbReference type="ChEBI" id="CHEBI:59789"/>
        <dbReference type="ChEBI" id="CHEBI:74411"/>
        <dbReference type="ChEBI" id="CHEBI:74497"/>
        <dbReference type="EC" id="2.1.1.192"/>
    </reaction>
</comment>
<keyword evidence="10 14" id="KW-0479">Metal-binding</keyword>
<keyword evidence="13 14" id="KW-1015">Disulfide bond</keyword>
<dbReference type="GO" id="GO:0051539">
    <property type="term" value="F:4 iron, 4 sulfur cluster binding"/>
    <property type="evidence" value="ECO:0007669"/>
    <property type="project" value="UniProtKB-UniRule"/>
</dbReference>
<dbReference type="PANTHER" id="PTHR30544">
    <property type="entry name" value="23S RRNA METHYLTRANSFERASE"/>
    <property type="match status" value="1"/>
</dbReference>
<dbReference type="AlphaFoldDB" id="A0A975B2M6"/>
<dbReference type="InterPro" id="IPR058240">
    <property type="entry name" value="rSAM_sf"/>
</dbReference>
<sequence length="364" mass="41221">MSELKPSLMDYTQKELTELIKPSFRVKQIYGWLYHNYASSYEDMKNIPKALKEELSQKYLVNPLTIKHKEKSSDGTIKYLLELQDGKTMEAVWLKMKDELIDESGNVYQEAKYTICVSTQVGCKVGCTFCLTAKGGFTRDLSAGEIVAQVVTLKKDNEHKHNRKLNIVYMGMGEPLDNLANLAKAIQIFKEEEGLAIGGKRQTVSTSGLSTKIDKLGEMDLGVHIAISLHAVDDELRSELIPMNKAHNINSIIEAVKRFPIDTRKRVMFEYLVIKDKNDDLGSAKKLVKLLTDIKAKVNLIFFNPYPGTEYKRPSRSDMVAFQEYLIKHGLLCTIRDSKGIDISAACGQLKEKTEQDELERETL</sequence>
<dbReference type="Proteomes" id="UP000671852">
    <property type="component" value="Chromosome"/>
</dbReference>
<keyword evidence="8 14" id="KW-0949">S-adenosyl-L-methionine</keyword>
<dbReference type="PIRSF" id="PIRSF006004">
    <property type="entry name" value="CHP00048"/>
    <property type="match status" value="1"/>
</dbReference>
<dbReference type="SFLD" id="SFLDS00029">
    <property type="entry name" value="Radical_SAM"/>
    <property type="match status" value="1"/>
</dbReference>
<proteinExistence type="inferred from homology"/>
<keyword evidence="9 14" id="KW-0819">tRNA processing</keyword>
<evidence type="ECO:0000256" key="7">
    <source>
        <dbReference type="ARBA" id="ARBA00022679"/>
    </source>
</evidence>
<comment type="function">
    <text evidence="14">Specifically methylates position 2 of adenine 2503 in 23S rRNA and position 2 of adenine 37 in tRNAs.</text>
</comment>
<dbReference type="GO" id="GO:0005737">
    <property type="term" value="C:cytoplasm"/>
    <property type="evidence" value="ECO:0007669"/>
    <property type="project" value="UniProtKB-SubCell"/>
</dbReference>
<keyword evidence="4 14" id="KW-0963">Cytoplasm</keyword>
<evidence type="ECO:0000256" key="1">
    <source>
        <dbReference type="ARBA" id="ARBA00004496"/>
    </source>
</evidence>
<dbReference type="EMBL" id="CP046072">
    <property type="protein sequence ID" value="QSZ43015.1"/>
    <property type="molecule type" value="Genomic_DNA"/>
</dbReference>
<dbReference type="EC" id="2.1.1.192" evidence="14"/>
<dbReference type="RefSeq" id="WP_207561829.1">
    <property type="nucleotide sequence ID" value="NZ_CP046072.1"/>
</dbReference>
<evidence type="ECO:0000256" key="3">
    <source>
        <dbReference type="ARBA" id="ARBA00022485"/>
    </source>
</evidence>
<dbReference type="InterPro" id="IPR007197">
    <property type="entry name" value="rSAM"/>
</dbReference>
<evidence type="ECO:0000256" key="13">
    <source>
        <dbReference type="ARBA" id="ARBA00023157"/>
    </source>
</evidence>
<dbReference type="CDD" id="cd01335">
    <property type="entry name" value="Radical_SAM"/>
    <property type="match status" value="1"/>
</dbReference>
<dbReference type="InterPro" id="IPR040072">
    <property type="entry name" value="Methyltransferase_A"/>
</dbReference>
<comment type="cofactor">
    <cofactor evidence="14">
        <name>[4Fe-4S] cluster</name>
        <dbReference type="ChEBI" id="CHEBI:49883"/>
    </cofactor>
    <text evidence="14">Binds 1 [4Fe-4S] cluster. The cluster is coordinated with 3 cysteines and an exchangeable S-adenosyl-L-methionine.</text>
</comment>
<name>A0A975B2M6_9BACT</name>
<dbReference type="InterPro" id="IPR004383">
    <property type="entry name" value="rRNA_lsu_MTrfase_RlmN/Cfr"/>
</dbReference>
<evidence type="ECO:0000256" key="14">
    <source>
        <dbReference type="HAMAP-Rule" id="MF_01849"/>
    </source>
</evidence>
<keyword evidence="5 14" id="KW-0698">rRNA processing</keyword>
<dbReference type="Pfam" id="PF21016">
    <property type="entry name" value="RlmN_N"/>
    <property type="match status" value="1"/>
</dbReference>
<dbReference type="SFLD" id="SFLDG01062">
    <property type="entry name" value="methyltransferase_(Class_A)"/>
    <property type="match status" value="1"/>
</dbReference>
<reference evidence="16" key="1">
    <citation type="submission" date="2019-11" db="EMBL/GenBank/DDBJ databases">
        <authorList>
            <person name="Kojima H."/>
        </authorList>
    </citation>
    <scope>NUCLEOTIDE SEQUENCE</scope>
    <source>
        <strain evidence="16">H1576</strain>
    </source>
</reference>
<feature type="active site" description="Proton acceptor" evidence="14">
    <location>
        <position position="90"/>
    </location>
</feature>
<comment type="catalytic activity">
    <reaction evidence="14">
        <text>adenosine(37) in tRNA + 2 reduced [2Fe-2S]-[ferredoxin] + 2 S-adenosyl-L-methionine = 2-methyladenosine(37) in tRNA + 5'-deoxyadenosine + L-methionine + 2 oxidized [2Fe-2S]-[ferredoxin] + S-adenosyl-L-homocysteine</text>
        <dbReference type="Rhea" id="RHEA:43332"/>
        <dbReference type="Rhea" id="RHEA-COMP:10000"/>
        <dbReference type="Rhea" id="RHEA-COMP:10001"/>
        <dbReference type="Rhea" id="RHEA-COMP:10162"/>
        <dbReference type="Rhea" id="RHEA-COMP:10485"/>
        <dbReference type="ChEBI" id="CHEBI:17319"/>
        <dbReference type="ChEBI" id="CHEBI:33737"/>
        <dbReference type="ChEBI" id="CHEBI:33738"/>
        <dbReference type="ChEBI" id="CHEBI:57844"/>
        <dbReference type="ChEBI" id="CHEBI:57856"/>
        <dbReference type="ChEBI" id="CHEBI:59789"/>
        <dbReference type="ChEBI" id="CHEBI:74411"/>
        <dbReference type="ChEBI" id="CHEBI:74497"/>
        <dbReference type="EC" id="2.1.1.192"/>
    </reaction>
</comment>
<dbReference type="InterPro" id="IPR048641">
    <property type="entry name" value="RlmN_N"/>
</dbReference>
<feature type="binding site" evidence="14">
    <location>
        <begin position="173"/>
        <end position="174"/>
    </location>
    <ligand>
        <name>S-adenosyl-L-methionine</name>
        <dbReference type="ChEBI" id="CHEBI:59789"/>
    </ligand>
</feature>
<accession>A0A975B2M6</accession>
<dbReference type="NCBIfam" id="TIGR00048">
    <property type="entry name" value="rRNA_mod_RlmN"/>
    <property type="match status" value="1"/>
</dbReference>
<dbReference type="HAMAP" id="MF_01849">
    <property type="entry name" value="RNA_methyltr_RlmN"/>
    <property type="match status" value="1"/>
</dbReference>
<keyword evidence="3 14" id="KW-0004">4Fe-4S</keyword>
<dbReference type="GO" id="GO:0002935">
    <property type="term" value="F:tRNA (adenine(37)-C2)-methyltransferase activity"/>
    <property type="evidence" value="ECO:0007669"/>
    <property type="project" value="UniProtKB-UniRule"/>
</dbReference>
<dbReference type="GO" id="GO:0030488">
    <property type="term" value="P:tRNA methylation"/>
    <property type="evidence" value="ECO:0007669"/>
    <property type="project" value="UniProtKB-UniRule"/>
</dbReference>
<evidence type="ECO:0000259" key="15">
    <source>
        <dbReference type="PROSITE" id="PS51918"/>
    </source>
</evidence>
<dbReference type="GO" id="GO:0000049">
    <property type="term" value="F:tRNA binding"/>
    <property type="evidence" value="ECO:0007669"/>
    <property type="project" value="UniProtKB-UniRule"/>
</dbReference>
<comment type="caution">
    <text evidence="14">Lacks conserved residue(s) required for the propagation of feature annotation.</text>
</comment>
<feature type="binding site" evidence="14">
    <location>
        <position position="123"/>
    </location>
    <ligand>
        <name>[4Fe-4S] cluster</name>
        <dbReference type="ChEBI" id="CHEBI:49883"/>
        <note>4Fe-4S-S-AdoMet</note>
    </ligand>
</feature>
<keyword evidence="7 14" id="KW-0808">Transferase</keyword>
<dbReference type="InterPro" id="IPR006638">
    <property type="entry name" value="Elp3/MiaA/NifB-like_rSAM"/>
</dbReference>
<evidence type="ECO:0000313" key="17">
    <source>
        <dbReference type="Proteomes" id="UP000671852"/>
    </source>
</evidence>
<comment type="subcellular location">
    <subcellularLocation>
        <location evidence="1 14">Cytoplasm</location>
    </subcellularLocation>
</comment>
<evidence type="ECO:0000256" key="6">
    <source>
        <dbReference type="ARBA" id="ARBA00022603"/>
    </source>
</evidence>
<comment type="similarity">
    <text evidence="2 14">Belongs to the radical SAM superfamily. RlmN family.</text>
</comment>
<evidence type="ECO:0000256" key="5">
    <source>
        <dbReference type="ARBA" id="ARBA00022552"/>
    </source>
</evidence>
<evidence type="ECO:0000313" key="16">
    <source>
        <dbReference type="EMBL" id="QSZ43015.1"/>
    </source>
</evidence>
<evidence type="ECO:0000256" key="2">
    <source>
        <dbReference type="ARBA" id="ARBA00007544"/>
    </source>
</evidence>